<gene>
    <name evidence="1" type="ORF">HMPREF1563_0073</name>
</gene>
<evidence type="ECO:0000313" key="1">
    <source>
        <dbReference type="EMBL" id="EUD10248.1"/>
    </source>
</evidence>
<comment type="caution">
    <text evidence="1">The sequence shown here is derived from an EMBL/GenBank/DDBJ whole genome shotgun (WGS) entry which is preliminary data.</text>
</comment>
<protein>
    <submittedName>
        <fullName evidence="1">Uncharacterized protein</fullName>
    </submittedName>
</protein>
<name>A0AAV3M391_9GAMM</name>
<sequence>MIPKLQDHQTKISLTTAVWFVLSHYILFCSNEQNNPYLLQKIHTQKTSAKQKVLIIC</sequence>
<proteinExistence type="predicted"/>
<evidence type="ECO:0000313" key="2">
    <source>
        <dbReference type="Proteomes" id="UP000022311"/>
    </source>
</evidence>
<organism evidence="1 2">
    <name type="scientific">Providencia alcalifaciens 205/92</name>
    <dbReference type="NCBI Taxonomy" id="1256988"/>
    <lineage>
        <taxon>Bacteria</taxon>
        <taxon>Pseudomonadati</taxon>
        <taxon>Pseudomonadota</taxon>
        <taxon>Gammaproteobacteria</taxon>
        <taxon>Enterobacterales</taxon>
        <taxon>Morganellaceae</taxon>
        <taxon>Providencia</taxon>
    </lineage>
</organism>
<dbReference type="EMBL" id="JALD01000054">
    <property type="protein sequence ID" value="EUD10248.1"/>
    <property type="molecule type" value="Genomic_DNA"/>
</dbReference>
<accession>A0AAV3M391</accession>
<reference evidence="1 2" key="1">
    <citation type="submission" date="2014-01" db="EMBL/GenBank/DDBJ databases">
        <authorList>
            <person name="Durkin A.S."/>
            <person name="McCorrison J."/>
            <person name="Torralba M."/>
            <person name="Gillis M."/>
            <person name="Haft D.H."/>
            <person name="Methe B."/>
            <person name="Sutton G."/>
            <person name="Nelson K.E."/>
        </authorList>
    </citation>
    <scope>NUCLEOTIDE SEQUENCE [LARGE SCALE GENOMIC DNA]</scope>
    <source>
        <strain evidence="1 2">205/92</strain>
    </source>
</reference>
<dbReference type="Proteomes" id="UP000022311">
    <property type="component" value="Unassembled WGS sequence"/>
</dbReference>
<dbReference type="AlphaFoldDB" id="A0AAV3M391"/>